<accession>A0A4S3PP13</accession>
<protein>
    <submittedName>
        <fullName evidence="3">NERD domain-containing protein</fullName>
    </submittedName>
</protein>
<dbReference type="Gene3D" id="3.30.65.10">
    <property type="entry name" value="Bacterial Topoisomerase I, domain 1"/>
    <property type="match status" value="1"/>
</dbReference>
<reference evidence="3 4" key="1">
    <citation type="journal article" date="2019" name="Indoor Air">
        <title>Impacts of indoor surface finishes on bacterial viability.</title>
        <authorList>
            <person name="Hu J."/>
            <person name="Maamar S.B."/>
            <person name="Glawe A.J."/>
            <person name="Gottel N."/>
            <person name="Gilbert J.A."/>
            <person name="Hartmann E.M."/>
        </authorList>
    </citation>
    <scope>NUCLEOTIDE SEQUENCE [LARGE SCALE GENOMIC DNA]</scope>
    <source>
        <strain evidence="3 4">AF060A6</strain>
    </source>
</reference>
<dbReference type="GO" id="GO:0006265">
    <property type="term" value="P:DNA topological change"/>
    <property type="evidence" value="ECO:0007669"/>
    <property type="project" value="InterPro"/>
</dbReference>
<dbReference type="Pfam" id="PF01396">
    <property type="entry name" value="Zn_ribbon_Top1"/>
    <property type="match status" value="1"/>
</dbReference>
<dbReference type="OrthoDB" id="5782056at2"/>
<dbReference type="GO" id="GO:0003677">
    <property type="term" value="F:DNA binding"/>
    <property type="evidence" value="ECO:0007669"/>
    <property type="project" value="InterPro"/>
</dbReference>
<feature type="transmembrane region" description="Helical" evidence="1">
    <location>
        <begin position="15"/>
        <end position="33"/>
    </location>
</feature>
<keyword evidence="4" id="KW-1185">Reference proteome</keyword>
<evidence type="ECO:0000313" key="3">
    <source>
        <dbReference type="EMBL" id="THE10432.1"/>
    </source>
</evidence>
<evidence type="ECO:0000313" key="4">
    <source>
        <dbReference type="Proteomes" id="UP000306477"/>
    </source>
</evidence>
<proteinExistence type="predicted"/>
<sequence length="265" mass="30380">MVFHITWSGGKELELLISLIIISILVGLGLPNVKGFLGEASVRLYLSKLDKEKYKVFNDVLIPLKNRKASQIDHVVVSPYGIFVIETKNYKGWIYGDSKSKYWTQVFYKRKEKLYNPIWQNYGHIKALQEYLGIEKEELYHSIVSFSNRATLKKIETSGTNTSVIYSSRLVSTINAHKKVVISTGQVRQIAAKLEKTINADREKKKQHVKTIKDSKRFNQYKINANMCPKCGSILVERKGKYGAFMGCSNYPKCRFVLNNNQAKI</sequence>
<dbReference type="InterPro" id="IPR011528">
    <property type="entry name" value="NERD"/>
</dbReference>
<gene>
    <name evidence="3" type="ORF">E1I69_18800</name>
</gene>
<dbReference type="GO" id="GO:0003916">
    <property type="term" value="F:DNA topoisomerase activity"/>
    <property type="evidence" value="ECO:0007669"/>
    <property type="project" value="InterPro"/>
</dbReference>
<dbReference type="SUPFAM" id="SSF57783">
    <property type="entry name" value="Zinc beta-ribbon"/>
    <property type="match status" value="1"/>
</dbReference>
<evidence type="ECO:0000259" key="2">
    <source>
        <dbReference type="PROSITE" id="PS50965"/>
    </source>
</evidence>
<dbReference type="InterPro" id="IPR013498">
    <property type="entry name" value="Topo_IA_Znf"/>
</dbReference>
<dbReference type="Proteomes" id="UP000306477">
    <property type="component" value="Unassembled WGS sequence"/>
</dbReference>
<name>A0A4S3PP13_9BACI</name>
<dbReference type="AlphaFoldDB" id="A0A4S3PP13"/>
<dbReference type="GO" id="GO:0005694">
    <property type="term" value="C:chromosome"/>
    <property type="evidence" value="ECO:0007669"/>
    <property type="project" value="InterPro"/>
</dbReference>
<dbReference type="PROSITE" id="PS50965">
    <property type="entry name" value="NERD"/>
    <property type="match status" value="1"/>
</dbReference>
<dbReference type="EMBL" id="SLUB01000047">
    <property type="protein sequence ID" value="THE10432.1"/>
    <property type="molecule type" value="Genomic_DNA"/>
</dbReference>
<keyword evidence="1" id="KW-1133">Transmembrane helix</keyword>
<feature type="domain" description="NERD" evidence="2">
    <location>
        <begin position="34"/>
        <end position="151"/>
    </location>
</feature>
<dbReference type="Pfam" id="PF08378">
    <property type="entry name" value="NERD"/>
    <property type="match status" value="1"/>
</dbReference>
<comment type="caution">
    <text evidence="3">The sequence shown here is derived from an EMBL/GenBank/DDBJ whole genome shotgun (WGS) entry which is preliminary data.</text>
</comment>
<evidence type="ECO:0000256" key="1">
    <source>
        <dbReference type="SAM" id="Phobius"/>
    </source>
</evidence>
<organism evidence="3 4">
    <name type="scientific">Bacillus timonensis</name>
    <dbReference type="NCBI Taxonomy" id="1033734"/>
    <lineage>
        <taxon>Bacteria</taxon>
        <taxon>Bacillati</taxon>
        <taxon>Bacillota</taxon>
        <taxon>Bacilli</taxon>
        <taxon>Bacillales</taxon>
        <taxon>Bacillaceae</taxon>
        <taxon>Bacillus</taxon>
    </lineage>
</organism>
<keyword evidence="1" id="KW-0472">Membrane</keyword>
<keyword evidence="1" id="KW-0812">Transmembrane</keyword>